<dbReference type="Pfam" id="PF00905">
    <property type="entry name" value="Transpeptidase"/>
    <property type="match status" value="1"/>
</dbReference>
<reference evidence="2 3" key="1">
    <citation type="submission" date="2023-07" db="EMBL/GenBank/DDBJ databases">
        <title>Genomic Encyclopedia of Type Strains, Phase IV (KMG-IV): sequencing the most valuable type-strain genomes for metagenomic binning, comparative biology and taxonomic classification.</title>
        <authorList>
            <person name="Goeker M."/>
        </authorList>
    </citation>
    <scope>NUCLEOTIDE SEQUENCE [LARGE SCALE GENOMIC DNA]</scope>
    <source>
        <strain evidence="2 3">DSM 16784</strain>
    </source>
</reference>
<accession>A0ABU0DYF8</accession>
<dbReference type="Proteomes" id="UP001230220">
    <property type="component" value="Unassembled WGS sequence"/>
</dbReference>
<protein>
    <submittedName>
        <fullName evidence="2">Peptidoglycan glycosyltransferase</fullName>
        <ecNumber evidence="2">2.4.1.129</ecNumber>
    </submittedName>
</protein>
<evidence type="ECO:0000313" key="2">
    <source>
        <dbReference type="EMBL" id="MDQ0359669.1"/>
    </source>
</evidence>
<dbReference type="Gene3D" id="3.40.710.10">
    <property type="entry name" value="DD-peptidase/beta-lactamase superfamily"/>
    <property type="match status" value="1"/>
</dbReference>
<gene>
    <name evidence="2" type="ORF">J2S15_000400</name>
</gene>
<feature type="domain" description="Penicillin-binding protein transpeptidase" evidence="1">
    <location>
        <begin position="148"/>
        <end position="435"/>
    </location>
</feature>
<proteinExistence type="predicted"/>
<dbReference type="InterPro" id="IPR012338">
    <property type="entry name" value="Beta-lactam/transpept-like"/>
</dbReference>
<dbReference type="PANTHER" id="PTHR30627">
    <property type="entry name" value="PEPTIDOGLYCAN D,D-TRANSPEPTIDASE"/>
    <property type="match status" value="1"/>
</dbReference>
<dbReference type="RefSeq" id="WP_307404978.1">
    <property type="nucleotide sequence ID" value="NZ_JAUSUR010000001.1"/>
</dbReference>
<keyword evidence="2" id="KW-0808">Transferase</keyword>
<comment type="caution">
    <text evidence="2">The sequence shown here is derived from an EMBL/GenBank/DDBJ whole genome shotgun (WGS) entry which is preliminary data.</text>
</comment>
<dbReference type="SUPFAM" id="SSF56601">
    <property type="entry name" value="beta-lactamase/transpeptidase-like"/>
    <property type="match status" value="1"/>
</dbReference>
<dbReference type="PANTHER" id="PTHR30627:SF24">
    <property type="entry name" value="PENICILLIN-BINDING PROTEIN 4B"/>
    <property type="match status" value="1"/>
</dbReference>
<dbReference type="Gene3D" id="3.90.1310.10">
    <property type="entry name" value="Penicillin-binding protein 2a (Domain 2)"/>
    <property type="match status" value="1"/>
</dbReference>
<sequence length="450" mass="48496">MNRVGKRAKYLSFLIGVFLLCAAIFISDYGSSAQVWVVHPSNGNIYNNGELTVAGSVYSSDGTQLLRSDSNGLAYSDDYYTRLSTLHVIGDKDDNITTGVLSSKRDKLIGYGLLNGLYGASSSDNTINLTINAELSSLAYQALGNYNGAVGIYNYETGEILAMVSKPSYDPYNVPDLDHEDYEGVYINRVMNGLYVPGSIMKLVTAYAAIETIPDIYTQTFDCHGGVEIAGEWVKCSGYHGVQNFEQALANSCNSAFAQIAIQLGNDTLNEYAKKAGVTNTYSIDGVKTSAGRFDVSDAAQLNLAWAGIGQYTTLVNPMQYMMFCGAIANGGISKTPHYIDGDSFLSSFNLDDSETRLMEEDTANQLSTLMRNNTVSTYGDYNFPNLELCAKTGTAEVEEGNPHSWFVGFSDNSSTPIAFVIIVENGAGSLEATTVASSVLPKAAEVVNK</sequence>
<evidence type="ECO:0000313" key="3">
    <source>
        <dbReference type="Proteomes" id="UP001230220"/>
    </source>
</evidence>
<keyword evidence="2" id="KW-0328">Glycosyltransferase</keyword>
<dbReference type="InterPro" id="IPR001460">
    <property type="entry name" value="PCN-bd_Tpept"/>
</dbReference>
<organism evidence="2 3">
    <name type="scientific">Breznakia pachnodae</name>
    <dbReference type="NCBI Taxonomy" id="265178"/>
    <lineage>
        <taxon>Bacteria</taxon>
        <taxon>Bacillati</taxon>
        <taxon>Bacillota</taxon>
        <taxon>Erysipelotrichia</taxon>
        <taxon>Erysipelotrichales</taxon>
        <taxon>Erysipelotrichaceae</taxon>
        <taxon>Breznakia</taxon>
    </lineage>
</organism>
<dbReference type="EC" id="2.4.1.129" evidence="2"/>
<evidence type="ECO:0000259" key="1">
    <source>
        <dbReference type="Pfam" id="PF00905"/>
    </source>
</evidence>
<dbReference type="GO" id="GO:0016757">
    <property type="term" value="F:glycosyltransferase activity"/>
    <property type="evidence" value="ECO:0007669"/>
    <property type="project" value="UniProtKB-KW"/>
</dbReference>
<keyword evidence="3" id="KW-1185">Reference proteome</keyword>
<dbReference type="EMBL" id="JAUSUR010000001">
    <property type="protein sequence ID" value="MDQ0359669.1"/>
    <property type="molecule type" value="Genomic_DNA"/>
</dbReference>
<name>A0ABU0DYF8_9FIRM</name>
<dbReference type="InterPro" id="IPR050515">
    <property type="entry name" value="Beta-lactam/transpept"/>
</dbReference>